<accession>A0ABM8QFI3</accession>
<evidence type="ECO:0008006" key="3">
    <source>
        <dbReference type="Google" id="ProtNLM"/>
    </source>
</evidence>
<name>A0ABM8QFI3_9BACT</name>
<dbReference type="Proteomes" id="UP000675880">
    <property type="component" value="Unassembled WGS sequence"/>
</dbReference>
<dbReference type="EMBL" id="CAJNBJ010000001">
    <property type="protein sequence ID" value="CAE6694420.1"/>
    <property type="molecule type" value="Genomic_DNA"/>
</dbReference>
<reference evidence="1 2" key="1">
    <citation type="submission" date="2021-02" db="EMBL/GenBank/DDBJ databases">
        <authorList>
            <person name="Han P."/>
        </authorList>
    </citation>
    <scope>NUCLEOTIDE SEQUENCE [LARGE SCALE GENOMIC DNA]</scope>
    <source>
        <strain evidence="1">Candidatus Nitrospira sp. ZN2</strain>
    </source>
</reference>
<keyword evidence="2" id="KW-1185">Reference proteome</keyword>
<evidence type="ECO:0000313" key="1">
    <source>
        <dbReference type="EMBL" id="CAE6694420.1"/>
    </source>
</evidence>
<protein>
    <recommendedName>
        <fullName evidence="3">Phage protein</fullName>
    </recommendedName>
</protein>
<sequence>MGAGAAQVNGQTIKLTLTPIGDLEIGAKKDHGLAAAIGSVKNALRNAINDPPPLKLDGFVYETEFGIEKTAQGGISFFIIDIAGGKYKQSTIHRLKIHLSLAG</sequence>
<organism evidence="1 2">
    <name type="scientific">Nitrospira defluvii</name>
    <dbReference type="NCBI Taxonomy" id="330214"/>
    <lineage>
        <taxon>Bacteria</taxon>
        <taxon>Pseudomonadati</taxon>
        <taxon>Nitrospirota</taxon>
        <taxon>Nitrospiria</taxon>
        <taxon>Nitrospirales</taxon>
        <taxon>Nitrospiraceae</taxon>
        <taxon>Nitrospira</taxon>
    </lineage>
</organism>
<comment type="caution">
    <text evidence="1">The sequence shown here is derived from an EMBL/GenBank/DDBJ whole genome shotgun (WGS) entry which is preliminary data.</text>
</comment>
<gene>
    <name evidence="1" type="ORF">NSPZN2_10384</name>
</gene>
<evidence type="ECO:0000313" key="2">
    <source>
        <dbReference type="Proteomes" id="UP000675880"/>
    </source>
</evidence>
<proteinExistence type="predicted"/>